<evidence type="ECO:0000256" key="2">
    <source>
        <dbReference type="ARBA" id="ARBA00014934"/>
    </source>
</evidence>
<keyword evidence="7" id="KW-1185">Reference proteome</keyword>
<dbReference type="Gene3D" id="6.10.250.380">
    <property type="match status" value="1"/>
</dbReference>
<comment type="similarity">
    <text evidence="1">Belongs to the proteasome subunit S5A family.</text>
</comment>
<dbReference type="Pfam" id="PF13519">
    <property type="entry name" value="VWA_2"/>
    <property type="match status" value="1"/>
</dbReference>
<evidence type="ECO:0000313" key="6">
    <source>
        <dbReference type="EnsemblMetazoa" id="CJA04420.1"/>
    </source>
</evidence>
<dbReference type="GO" id="GO:0008540">
    <property type="term" value="C:proteasome regulatory particle, base subcomplex"/>
    <property type="evidence" value="ECO:0007669"/>
    <property type="project" value="TreeGrafter"/>
</dbReference>
<evidence type="ECO:0000313" key="7">
    <source>
        <dbReference type="Proteomes" id="UP000005237"/>
    </source>
</evidence>
<dbReference type="InterPro" id="IPR002035">
    <property type="entry name" value="VWF_A"/>
</dbReference>
<feature type="compositionally biased region" description="Acidic residues" evidence="4">
    <location>
        <begin position="328"/>
        <end position="338"/>
    </location>
</feature>
<dbReference type="Proteomes" id="UP000005237">
    <property type="component" value="Unassembled WGS sequence"/>
</dbReference>
<dbReference type="GO" id="GO:0031593">
    <property type="term" value="F:polyubiquitin modification-dependent protein binding"/>
    <property type="evidence" value="ECO:0007669"/>
    <property type="project" value="TreeGrafter"/>
</dbReference>
<dbReference type="GO" id="GO:0005829">
    <property type="term" value="C:cytosol"/>
    <property type="evidence" value="ECO:0007669"/>
    <property type="project" value="TreeGrafter"/>
</dbReference>
<dbReference type="PROSITE" id="PS50330">
    <property type="entry name" value="UIM"/>
    <property type="match status" value="2"/>
</dbReference>
<evidence type="ECO:0000259" key="5">
    <source>
        <dbReference type="Pfam" id="PF13519"/>
    </source>
</evidence>
<dbReference type="InterPro" id="IPR027040">
    <property type="entry name" value="PSMD4"/>
</dbReference>
<dbReference type="InterPro" id="IPR003903">
    <property type="entry name" value="UIM_dom"/>
</dbReference>
<dbReference type="PANTHER" id="PTHR10223">
    <property type="entry name" value="26S PROTEASOME NON-ATPASE REGULATORY SUBUNIT 4"/>
    <property type="match status" value="1"/>
</dbReference>
<proteinExistence type="inferred from homology"/>
<dbReference type="InterPro" id="IPR036465">
    <property type="entry name" value="vWFA_dom_sf"/>
</dbReference>
<dbReference type="CDD" id="cd01452">
    <property type="entry name" value="VWA_26S_proteasome_subunit"/>
    <property type="match status" value="1"/>
</dbReference>
<dbReference type="SMART" id="SM00726">
    <property type="entry name" value="UIM"/>
    <property type="match status" value="2"/>
</dbReference>
<feature type="domain" description="VWFA" evidence="5">
    <location>
        <begin position="6"/>
        <end position="114"/>
    </location>
</feature>
<dbReference type="AlphaFoldDB" id="A0A8R1DJC4"/>
<dbReference type="GO" id="GO:0043161">
    <property type="term" value="P:proteasome-mediated ubiquitin-dependent protein catabolic process"/>
    <property type="evidence" value="ECO:0007669"/>
    <property type="project" value="TreeGrafter"/>
</dbReference>
<name>A0A8R1DJC4_CAEJA</name>
<dbReference type="Pfam" id="PF02809">
    <property type="entry name" value="UIM"/>
    <property type="match status" value="2"/>
</dbReference>
<dbReference type="PANTHER" id="PTHR10223:SF0">
    <property type="entry name" value="26S PROTEASOME NON-ATPASE REGULATORY SUBUNIT 4"/>
    <property type="match status" value="1"/>
</dbReference>
<dbReference type="SUPFAM" id="SSF53300">
    <property type="entry name" value="vWA-like"/>
    <property type="match status" value="1"/>
</dbReference>
<keyword evidence="3" id="KW-0647">Proteasome</keyword>
<sequence>MVQESTMICVDNSEWMRNGDFPPTRLQSQQDAVNLVTQCKLRANPENAVGILSMANSVQVLSSLSTEAGRLMMKTHQVEPFGKCNFIAGIKIAHLALKHRQNRNHKMRVVLFIGSPLEEIDTAELVRIGKKMKKEKVQCDVIMFGDNNPEEHEKFNAFVETLNGKEGTGSSLTVVPTGSSLTDALMQSTVCKSEDGQAAFGGTGGGENAFGIDAENDPDLALALRVSMEEERARQAAAAAAGGNPEAVVEQEPAAVPLEEMDMGAMTEEQQLEWALRLSMQENAPTEQAAPQVERMDVDAGEEQSLDDLMNNPELLQQIVNELPEHGNEEEEEKEKKK</sequence>
<accession>A0A8R1DJC4</accession>
<dbReference type="OMA" id="ILACMHD"/>
<evidence type="ECO:0000256" key="4">
    <source>
        <dbReference type="SAM" id="MobiDB-lite"/>
    </source>
</evidence>
<dbReference type="FunFam" id="3.40.50.410:FF:000005">
    <property type="entry name" value="26S proteasome non-ATPase regulatory subunit 4"/>
    <property type="match status" value="1"/>
</dbReference>
<evidence type="ECO:0000256" key="3">
    <source>
        <dbReference type="ARBA" id="ARBA00022942"/>
    </source>
</evidence>
<dbReference type="Gene3D" id="3.40.50.410">
    <property type="entry name" value="von Willebrand factor, type A domain"/>
    <property type="match status" value="1"/>
</dbReference>
<dbReference type="EnsemblMetazoa" id="CJA04420.1">
    <property type="protein sequence ID" value="CJA04420.1"/>
    <property type="gene ID" value="WBGene00123624"/>
</dbReference>
<organism evidence="6 7">
    <name type="scientific">Caenorhabditis japonica</name>
    <dbReference type="NCBI Taxonomy" id="281687"/>
    <lineage>
        <taxon>Eukaryota</taxon>
        <taxon>Metazoa</taxon>
        <taxon>Ecdysozoa</taxon>
        <taxon>Nematoda</taxon>
        <taxon>Chromadorea</taxon>
        <taxon>Rhabditida</taxon>
        <taxon>Rhabditina</taxon>
        <taxon>Rhabditomorpha</taxon>
        <taxon>Rhabditoidea</taxon>
        <taxon>Rhabditidae</taxon>
        <taxon>Peloderinae</taxon>
        <taxon>Caenorhabditis</taxon>
    </lineage>
</organism>
<reference evidence="6" key="2">
    <citation type="submission" date="2022-06" db="UniProtKB">
        <authorList>
            <consortium name="EnsemblMetazoa"/>
        </authorList>
    </citation>
    <scope>IDENTIFICATION</scope>
    <source>
        <strain evidence="6">DF5081</strain>
    </source>
</reference>
<feature type="region of interest" description="Disordered" evidence="4">
    <location>
        <begin position="319"/>
        <end position="338"/>
    </location>
</feature>
<dbReference type="GO" id="GO:0005634">
    <property type="term" value="C:nucleus"/>
    <property type="evidence" value="ECO:0007669"/>
    <property type="project" value="TreeGrafter"/>
</dbReference>
<dbReference type="Gene3D" id="6.10.300.40">
    <property type="match status" value="1"/>
</dbReference>
<evidence type="ECO:0000256" key="1">
    <source>
        <dbReference type="ARBA" id="ARBA00005574"/>
    </source>
</evidence>
<reference evidence="7" key="1">
    <citation type="submission" date="2010-08" db="EMBL/GenBank/DDBJ databases">
        <authorList>
            <consortium name="Caenorhabditis japonica Sequencing Consortium"/>
            <person name="Wilson R.K."/>
        </authorList>
    </citation>
    <scope>NUCLEOTIDE SEQUENCE [LARGE SCALE GENOMIC DNA]</scope>
    <source>
        <strain evidence="7">DF5081</strain>
    </source>
</reference>
<protein>
    <recommendedName>
        <fullName evidence="2">26S proteasome non-ATPase regulatory subunit 4</fullName>
    </recommendedName>
</protein>
<feature type="region of interest" description="Disordered" evidence="4">
    <location>
        <begin position="283"/>
        <end position="314"/>
    </location>
</feature>